<reference evidence="1" key="1">
    <citation type="submission" date="2021-02" db="EMBL/GenBank/DDBJ databases">
        <authorList>
            <consortium name="DOE Joint Genome Institute"/>
            <person name="Ahrendt S."/>
            <person name="Looney B.P."/>
            <person name="Miyauchi S."/>
            <person name="Morin E."/>
            <person name="Drula E."/>
            <person name="Courty P.E."/>
            <person name="Chicoki N."/>
            <person name="Fauchery L."/>
            <person name="Kohler A."/>
            <person name="Kuo A."/>
            <person name="Labutti K."/>
            <person name="Pangilinan J."/>
            <person name="Lipzen A."/>
            <person name="Riley R."/>
            <person name="Andreopoulos W."/>
            <person name="He G."/>
            <person name="Johnson J."/>
            <person name="Barry K.W."/>
            <person name="Grigoriev I.V."/>
            <person name="Nagy L."/>
            <person name="Hibbett D."/>
            <person name="Henrissat B."/>
            <person name="Matheny P.B."/>
            <person name="Labbe J."/>
            <person name="Martin F."/>
        </authorList>
    </citation>
    <scope>NUCLEOTIDE SEQUENCE</scope>
    <source>
        <strain evidence="1">FP105234-sp</strain>
    </source>
</reference>
<evidence type="ECO:0000313" key="2">
    <source>
        <dbReference type="Proteomes" id="UP000814033"/>
    </source>
</evidence>
<reference evidence="1" key="2">
    <citation type="journal article" date="2022" name="New Phytol.">
        <title>Evolutionary transition to the ectomycorrhizal habit in the genomes of a hyperdiverse lineage of mushroom-forming fungi.</title>
        <authorList>
            <person name="Looney B."/>
            <person name="Miyauchi S."/>
            <person name="Morin E."/>
            <person name="Drula E."/>
            <person name="Courty P.E."/>
            <person name="Kohler A."/>
            <person name="Kuo A."/>
            <person name="LaButti K."/>
            <person name="Pangilinan J."/>
            <person name="Lipzen A."/>
            <person name="Riley R."/>
            <person name="Andreopoulos W."/>
            <person name="He G."/>
            <person name="Johnson J."/>
            <person name="Nolan M."/>
            <person name="Tritt A."/>
            <person name="Barry K.W."/>
            <person name="Grigoriev I.V."/>
            <person name="Nagy L.G."/>
            <person name="Hibbett D."/>
            <person name="Henrissat B."/>
            <person name="Matheny P.B."/>
            <person name="Labbe J."/>
            <person name="Martin F.M."/>
        </authorList>
    </citation>
    <scope>NUCLEOTIDE SEQUENCE</scope>
    <source>
        <strain evidence="1">FP105234-sp</strain>
    </source>
</reference>
<keyword evidence="2" id="KW-1185">Reference proteome</keyword>
<comment type="caution">
    <text evidence="1">The sequence shown here is derived from an EMBL/GenBank/DDBJ whole genome shotgun (WGS) entry which is preliminary data.</text>
</comment>
<dbReference type="Proteomes" id="UP000814033">
    <property type="component" value="Unassembled WGS sequence"/>
</dbReference>
<gene>
    <name evidence="1" type="ORF">FA95DRAFT_778687</name>
</gene>
<protein>
    <submittedName>
        <fullName evidence="1">Uncharacterized protein</fullName>
    </submittedName>
</protein>
<sequence length="381" mass="42645">MASSVPIIQPFKNDPPPAAESSALGLFVEPLIVISLLTAGVVFNRRRTGPASRGGSPVPTSYTPGSPPSRVRGRLFRNFTPRDTSKYADNWFSRTLFRFPFLLEVLYWALTYWIYQIARAVSAVLFIDEGTVDTARRHAIQLLEFERNLGIQSETKIQAFVMSHTWAITSLNRIYSFIHIPATIAFLGYFYYSQRFSVYAPVRRTMALANLLAFVVFTLWPCMPPRLLPPSYGFIDTVHAGGMGSVWTTNKFCNQFAAMPSLHFGYSLIVGVSLFWYAPKAQRRMGLHALFLLYPATILTAIIATANHYILDAVAGFFVAAFAMYANEVLLTCLMLENIVFNVLHIHKPPPTGRPEASSPYAPLAKDLEVDVLPRFRVDAA</sequence>
<organism evidence="1 2">
    <name type="scientific">Auriscalpium vulgare</name>
    <dbReference type="NCBI Taxonomy" id="40419"/>
    <lineage>
        <taxon>Eukaryota</taxon>
        <taxon>Fungi</taxon>
        <taxon>Dikarya</taxon>
        <taxon>Basidiomycota</taxon>
        <taxon>Agaricomycotina</taxon>
        <taxon>Agaricomycetes</taxon>
        <taxon>Russulales</taxon>
        <taxon>Auriscalpiaceae</taxon>
        <taxon>Auriscalpium</taxon>
    </lineage>
</organism>
<evidence type="ECO:0000313" key="1">
    <source>
        <dbReference type="EMBL" id="KAI0049880.1"/>
    </source>
</evidence>
<accession>A0ACB8S0K3</accession>
<name>A0ACB8S0K3_9AGAM</name>
<proteinExistence type="predicted"/>
<dbReference type="EMBL" id="MU275868">
    <property type="protein sequence ID" value="KAI0049880.1"/>
    <property type="molecule type" value="Genomic_DNA"/>
</dbReference>